<dbReference type="OrthoDB" id="7554791at2"/>
<dbReference type="Proteomes" id="UP000266568">
    <property type="component" value="Unassembled WGS sequence"/>
</dbReference>
<sequence>MSQFTPAMETALAAETPLVVGLLKIELPDATIRLLDGSGQLVFDGETYTGRDPVFGSLAAVEAIEDGVGDEAPALNFTLLPASDATAAELAGADMQGSVVSLWLAAVDRATGAVIPDPLLLFAGELDQPTLTVDKGSRELEFECVSGFERLFDNEEGLRLADSWHQSVWPGELGLANVSGIIKTVYWGVEAPAGAIVYSGGGGYGGKSPYAPGGSDYLPRLDY</sequence>
<evidence type="ECO:0000313" key="1">
    <source>
        <dbReference type="EMBL" id="RIA37471.1"/>
    </source>
</evidence>
<gene>
    <name evidence="1" type="ORF">DFR49_3356</name>
</gene>
<keyword evidence="2" id="KW-1185">Reference proteome</keyword>
<reference evidence="1 2" key="1">
    <citation type="submission" date="2018-08" db="EMBL/GenBank/DDBJ databases">
        <title>Genomic Encyclopedia of Type Strains, Phase IV (KMG-IV): sequencing the most valuable type-strain genomes for metagenomic binning, comparative biology and taxonomic classification.</title>
        <authorList>
            <person name="Goeker M."/>
        </authorList>
    </citation>
    <scope>NUCLEOTIDE SEQUENCE [LARGE SCALE GENOMIC DNA]</scope>
    <source>
        <strain evidence="1 2">DSM 25527</strain>
    </source>
</reference>
<organism evidence="1 2">
    <name type="scientific">Hephaestia caeni</name>
    <dbReference type="NCBI Taxonomy" id="645617"/>
    <lineage>
        <taxon>Bacteria</taxon>
        <taxon>Pseudomonadati</taxon>
        <taxon>Pseudomonadota</taxon>
        <taxon>Alphaproteobacteria</taxon>
        <taxon>Sphingomonadales</taxon>
        <taxon>Sphingomonadaceae</taxon>
        <taxon>Hephaestia</taxon>
    </lineage>
</organism>
<comment type="caution">
    <text evidence="1">The sequence shown here is derived from an EMBL/GenBank/DDBJ whole genome shotgun (WGS) entry which is preliminary data.</text>
</comment>
<evidence type="ECO:0000313" key="2">
    <source>
        <dbReference type="Proteomes" id="UP000266568"/>
    </source>
</evidence>
<protein>
    <submittedName>
        <fullName evidence="1">Uncharacterized protein DUF2163</fullName>
    </submittedName>
</protein>
<proteinExistence type="predicted"/>
<accession>A0A397NVQ1</accession>
<dbReference type="RefSeq" id="WP_119036777.1">
    <property type="nucleotide sequence ID" value="NZ_QXDC01000004.1"/>
</dbReference>
<name>A0A397NVQ1_9SPHN</name>
<dbReference type="EMBL" id="QXDC01000004">
    <property type="protein sequence ID" value="RIA37471.1"/>
    <property type="molecule type" value="Genomic_DNA"/>
</dbReference>
<dbReference type="AlphaFoldDB" id="A0A397NVQ1"/>